<dbReference type="RefSeq" id="WP_173224527.1">
    <property type="nucleotide sequence ID" value="NZ_CP048104.1"/>
</dbReference>
<gene>
    <name evidence="3" type="ORF">GXN76_15250</name>
</gene>
<evidence type="ECO:0000259" key="2">
    <source>
        <dbReference type="Pfam" id="PF18912"/>
    </source>
</evidence>
<organism evidence="3 4">
    <name type="scientific">Kroppenstedtia pulmonis</name>
    <dbReference type="NCBI Taxonomy" id="1380685"/>
    <lineage>
        <taxon>Bacteria</taxon>
        <taxon>Bacillati</taxon>
        <taxon>Bacillota</taxon>
        <taxon>Bacilli</taxon>
        <taxon>Bacillales</taxon>
        <taxon>Thermoactinomycetaceae</taxon>
        <taxon>Kroppenstedtia</taxon>
    </lineage>
</organism>
<dbReference type="InterPro" id="IPR029057">
    <property type="entry name" value="PRTase-like"/>
</dbReference>
<accession>A0A7D4BM00</accession>
<proteinExistence type="inferred from homology"/>
<dbReference type="PANTHER" id="PTHR47505">
    <property type="entry name" value="DNA UTILIZATION PROTEIN YHGH"/>
    <property type="match status" value="1"/>
</dbReference>
<dbReference type="InterPro" id="IPR051910">
    <property type="entry name" value="ComF/GntX_DNA_util-trans"/>
</dbReference>
<dbReference type="AlphaFoldDB" id="A0A7D4BM00"/>
<evidence type="ECO:0000313" key="4">
    <source>
        <dbReference type="Proteomes" id="UP000503088"/>
    </source>
</evidence>
<dbReference type="KEGG" id="kpul:GXN76_15250"/>
<reference evidence="3 4" key="1">
    <citation type="submission" date="2020-01" db="EMBL/GenBank/DDBJ databases">
        <authorList>
            <person name="Gulvik C.A."/>
            <person name="Batra D.G."/>
        </authorList>
    </citation>
    <scope>NUCLEOTIDE SEQUENCE [LARGE SCALE GENOMIC DNA]</scope>
    <source>
        <strain evidence="3 4">W9323</strain>
    </source>
</reference>
<evidence type="ECO:0000313" key="3">
    <source>
        <dbReference type="EMBL" id="QKG85670.1"/>
    </source>
</evidence>
<protein>
    <submittedName>
        <fullName evidence="3">ComF family protein</fullName>
    </submittedName>
</protein>
<dbReference type="EMBL" id="CP048104">
    <property type="protein sequence ID" value="QKG85670.1"/>
    <property type="molecule type" value="Genomic_DNA"/>
</dbReference>
<dbReference type="SUPFAM" id="SSF53271">
    <property type="entry name" value="PRTase-like"/>
    <property type="match status" value="1"/>
</dbReference>
<dbReference type="InterPro" id="IPR000836">
    <property type="entry name" value="PRTase_dom"/>
</dbReference>
<dbReference type="Pfam" id="PF18912">
    <property type="entry name" value="DZR_2"/>
    <property type="match status" value="1"/>
</dbReference>
<dbReference type="Proteomes" id="UP000503088">
    <property type="component" value="Chromosome"/>
</dbReference>
<dbReference type="InterPro" id="IPR044005">
    <property type="entry name" value="DZR_2"/>
</dbReference>
<name>A0A7D4BM00_9BACL</name>
<dbReference type="CDD" id="cd06223">
    <property type="entry name" value="PRTases_typeI"/>
    <property type="match status" value="1"/>
</dbReference>
<dbReference type="PANTHER" id="PTHR47505:SF1">
    <property type="entry name" value="DNA UTILIZATION PROTEIN YHGH"/>
    <property type="match status" value="1"/>
</dbReference>
<comment type="similarity">
    <text evidence="1">Belongs to the ComF/GntX family.</text>
</comment>
<dbReference type="Gene3D" id="3.40.50.2020">
    <property type="match status" value="1"/>
</dbReference>
<sequence>MKSLWMWFFGPDLTCLYCSSPIQTREYLFHDVRNRLCRSCRDRLPFIPPPVCRFCGRSEENTSCSDCIPRLNHALEANRSVLRYTSLARDWIALFKYQGREELGKLMGFLMAEVMIREGWEYDWVTCVPLHSSRLKERGFNQSYLLAKEVSYWLRVPFLSCLERIRPTSSQSRLSRRERLHALSGAFRIPPSCSRRHLEGKRFLLVDDVYTTGATVSECAGILKESGAKKIVSLTFAR</sequence>
<evidence type="ECO:0000256" key="1">
    <source>
        <dbReference type="ARBA" id="ARBA00008007"/>
    </source>
</evidence>
<feature type="domain" description="Double zinc ribbon" evidence="2">
    <location>
        <begin position="7"/>
        <end position="67"/>
    </location>
</feature>
<keyword evidence="4" id="KW-1185">Reference proteome</keyword>